<dbReference type="Pfam" id="PF03099">
    <property type="entry name" value="BPL_LplA_LipB"/>
    <property type="match status" value="1"/>
</dbReference>
<reference evidence="8" key="2">
    <citation type="submission" date="2020-09" db="EMBL/GenBank/DDBJ databases">
        <authorList>
            <person name="Sun Q."/>
            <person name="Zhou Y."/>
        </authorList>
    </citation>
    <scope>NUCLEOTIDE SEQUENCE</scope>
    <source>
        <strain evidence="8">CGMCC 1.15254</strain>
    </source>
</reference>
<dbReference type="AlphaFoldDB" id="A0A917BMQ5"/>
<comment type="caution">
    <text evidence="8">The sequence shown here is derived from an EMBL/GenBank/DDBJ whole genome shotgun (WGS) entry which is preliminary data.</text>
</comment>
<dbReference type="PANTHER" id="PTHR12835:SF5">
    <property type="entry name" value="BIOTIN--PROTEIN LIGASE"/>
    <property type="match status" value="1"/>
</dbReference>
<evidence type="ECO:0000256" key="2">
    <source>
        <dbReference type="ARBA" id="ARBA00022741"/>
    </source>
</evidence>
<dbReference type="Proteomes" id="UP000632498">
    <property type="component" value="Unassembled WGS sequence"/>
</dbReference>
<organism evidence="8 9">
    <name type="scientific">Terasakiella brassicae</name>
    <dbReference type="NCBI Taxonomy" id="1634917"/>
    <lineage>
        <taxon>Bacteria</taxon>
        <taxon>Pseudomonadati</taxon>
        <taxon>Pseudomonadota</taxon>
        <taxon>Alphaproteobacteria</taxon>
        <taxon>Rhodospirillales</taxon>
        <taxon>Terasakiellaceae</taxon>
        <taxon>Terasakiella</taxon>
    </lineage>
</organism>
<dbReference type="PROSITE" id="PS51733">
    <property type="entry name" value="BPL_LPL_CATALYTIC"/>
    <property type="match status" value="1"/>
</dbReference>
<evidence type="ECO:0000256" key="6">
    <source>
        <dbReference type="ARBA" id="ARBA00047846"/>
    </source>
</evidence>
<reference evidence="8" key="1">
    <citation type="journal article" date="2014" name="Int. J. Syst. Evol. Microbiol.">
        <title>Complete genome sequence of Corynebacterium casei LMG S-19264T (=DSM 44701T), isolated from a smear-ripened cheese.</title>
        <authorList>
            <consortium name="US DOE Joint Genome Institute (JGI-PGF)"/>
            <person name="Walter F."/>
            <person name="Albersmeier A."/>
            <person name="Kalinowski J."/>
            <person name="Ruckert C."/>
        </authorList>
    </citation>
    <scope>NUCLEOTIDE SEQUENCE</scope>
    <source>
        <strain evidence="8">CGMCC 1.15254</strain>
    </source>
</reference>
<dbReference type="Gene3D" id="3.30.930.10">
    <property type="entry name" value="Bira Bifunctional Protein, Domain 2"/>
    <property type="match status" value="1"/>
</dbReference>
<name>A0A917BMQ5_9PROT</name>
<dbReference type="Gene3D" id="2.30.30.100">
    <property type="match status" value="1"/>
</dbReference>
<proteinExistence type="predicted"/>
<keyword evidence="4" id="KW-0092">Biotin</keyword>
<sequence>MKTSNFFELKKPSAFTLAAFESLDSTNDELRRRAINGADAYSVVCALEQTKGRGRRGRTWVSQSGNLFCSILMKPRVPIAEASKSSFVSALAIHDAIQEAVQGFDCDVACKWPNDVLIDGYKVSGILLETQAQPKSIEPDWLIIGIGINLAHSPADTPYPSGYINAYRDQVIKAPEMLEILLRHFQVWWERWETLGFQAIRNAWLDRAKGVGEEIIVNLSTECISGIFESLDHDGALVLRTTEGQRHITAGDVFFK</sequence>
<dbReference type="InterPro" id="IPR008988">
    <property type="entry name" value="Transcriptional_repressor_C"/>
</dbReference>
<dbReference type="RefSeq" id="WP_188660082.1">
    <property type="nucleotide sequence ID" value="NZ_BMHV01000001.1"/>
</dbReference>
<dbReference type="EC" id="6.3.4.15" evidence="5"/>
<evidence type="ECO:0000256" key="4">
    <source>
        <dbReference type="ARBA" id="ARBA00023267"/>
    </source>
</evidence>
<dbReference type="PANTHER" id="PTHR12835">
    <property type="entry name" value="BIOTIN PROTEIN LIGASE"/>
    <property type="match status" value="1"/>
</dbReference>
<dbReference type="InterPro" id="IPR004143">
    <property type="entry name" value="BPL_LPL_catalytic"/>
</dbReference>
<evidence type="ECO:0000256" key="1">
    <source>
        <dbReference type="ARBA" id="ARBA00022598"/>
    </source>
</evidence>
<keyword evidence="9" id="KW-1185">Reference proteome</keyword>
<dbReference type="EMBL" id="BMHV01000001">
    <property type="protein sequence ID" value="GGF52037.1"/>
    <property type="molecule type" value="Genomic_DNA"/>
</dbReference>
<feature type="domain" description="BPL/LPL catalytic" evidence="7">
    <location>
        <begin position="1"/>
        <end position="193"/>
    </location>
</feature>
<keyword evidence="2" id="KW-0547">Nucleotide-binding</keyword>
<evidence type="ECO:0000256" key="5">
    <source>
        <dbReference type="ARBA" id="ARBA00024227"/>
    </source>
</evidence>
<dbReference type="InterPro" id="IPR045864">
    <property type="entry name" value="aa-tRNA-synth_II/BPL/LPL"/>
</dbReference>
<dbReference type="InterPro" id="IPR004408">
    <property type="entry name" value="Biotin_CoA_COase_ligase"/>
</dbReference>
<dbReference type="Pfam" id="PF02237">
    <property type="entry name" value="BPL_C"/>
    <property type="match status" value="1"/>
</dbReference>
<keyword evidence="1 8" id="KW-0436">Ligase</keyword>
<evidence type="ECO:0000313" key="8">
    <source>
        <dbReference type="EMBL" id="GGF52037.1"/>
    </source>
</evidence>
<accession>A0A917BMQ5</accession>
<protein>
    <recommendedName>
        <fullName evidence="5">biotin--[biotin carboxyl-carrier protein] ligase</fullName>
        <ecNumber evidence="5">6.3.4.15</ecNumber>
    </recommendedName>
</protein>
<dbReference type="GO" id="GO:0005737">
    <property type="term" value="C:cytoplasm"/>
    <property type="evidence" value="ECO:0007669"/>
    <property type="project" value="TreeGrafter"/>
</dbReference>
<dbReference type="SUPFAM" id="SSF55681">
    <property type="entry name" value="Class II aaRS and biotin synthetases"/>
    <property type="match status" value="1"/>
</dbReference>
<comment type="catalytic activity">
    <reaction evidence="6">
        <text>biotin + L-lysyl-[protein] + ATP = N(6)-biotinyl-L-lysyl-[protein] + AMP + diphosphate + H(+)</text>
        <dbReference type="Rhea" id="RHEA:11756"/>
        <dbReference type="Rhea" id="RHEA-COMP:9752"/>
        <dbReference type="Rhea" id="RHEA-COMP:10505"/>
        <dbReference type="ChEBI" id="CHEBI:15378"/>
        <dbReference type="ChEBI" id="CHEBI:29969"/>
        <dbReference type="ChEBI" id="CHEBI:30616"/>
        <dbReference type="ChEBI" id="CHEBI:33019"/>
        <dbReference type="ChEBI" id="CHEBI:57586"/>
        <dbReference type="ChEBI" id="CHEBI:83144"/>
        <dbReference type="ChEBI" id="CHEBI:456215"/>
        <dbReference type="EC" id="6.3.4.15"/>
    </reaction>
</comment>
<dbReference type="GO" id="GO:0005524">
    <property type="term" value="F:ATP binding"/>
    <property type="evidence" value="ECO:0007669"/>
    <property type="project" value="UniProtKB-KW"/>
</dbReference>
<evidence type="ECO:0000313" key="9">
    <source>
        <dbReference type="Proteomes" id="UP000632498"/>
    </source>
</evidence>
<evidence type="ECO:0000256" key="3">
    <source>
        <dbReference type="ARBA" id="ARBA00022840"/>
    </source>
</evidence>
<dbReference type="InterPro" id="IPR003142">
    <property type="entry name" value="BPL_C"/>
</dbReference>
<gene>
    <name evidence="8" type="ORF">GCM10011332_01660</name>
</gene>
<dbReference type="GO" id="GO:0004077">
    <property type="term" value="F:biotin--[biotin carboxyl-carrier protein] ligase activity"/>
    <property type="evidence" value="ECO:0007669"/>
    <property type="project" value="UniProtKB-EC"/>
</dbReference>
<evidence type="ECO:0000259" key="7">
    <source>
        <dbReference type="PROSITE" id="PS51733"/>
    </source>
</evidence>
<dbReference type="SUPFAM" id="SSF50037">
    <property type="entry name" value="C-terminal domain of transcriptional repressors"/>
    <property type="match status" value="1"/>
</dbReference>
<dbReference type="NCBIfam" id="TIGR00121">
    <property type="entry name" value="birA_ligase"/>
    <property type="match status" value="1"/>
</dbReference>
<dbReference type="CDD" id="cd16442">
    <property type="entry name" value="BPL"/>
    <property type="match status" value="1"/>
</dbReference>
<keyword evidence="3" id="KW-0067">ATP-binding</keyword>